<name>A0A2L2XH07_9FIRM</name>
<feature type="transmembrane region" description="Helical" evidence="1">
    <location>
        <begin position="88"/>
        <end position="106"/>
    </location>
</feature>
<accession>A0A2L2XH07</accession>
<feature type="transmembrane region" description="Helical" evidence="1">
    <location>
        <begin position="219"/>
        <end position="238"/>
    </location>
</feature>
<dbReference type="InterPro" id="IPR046084">
    <property type="entry name" value="TrbL_4"/>
</dbReference>
<comment type="caution">
    <text evidence="2">The sequence shown here is derived from an EMBL/GenBank/DDBJ whole genome shotgun (WGS) entry which is preliminary data.</text>
</comment>
<evidence type="ECO:0000256" key="1">
    <source>
        <dbReference type="SAM" id="Phobius"/>
    </source>
</evidence>
<gene>
    <name evidence="2" type="ORF">DCCM_4539</name>
</gene>
<dbReference type="Proteomes" id="UP000239549">
    <property type="component" value="Unassembled WGS sequence"/>
</dbReference>
<keyword evidence="1" id="KW-1133">Transmembrane helix</keyword>
<dbReference type="Pfam" id="PF19597">
    <property type="entry name" value="TrbL_4"/>
    <property type="match status" value="1"/>
</dbReference>
<evidence type="ECO:0000313" key="3">
    <source>
        <dbReference type="Proteomes" id="UP000239549"/>
    </source>
</evidence>
<feature type="transmembrane region" description="Helical" evidence="1">
    <location>
        <begin position="56"/>
        <end position="76"/>
    </location>
</feature>
<reference evidence="3" key="1">
    <citation type="submission" date="2018-02" db="EMBL/GenBank/DDBJ databases">
        <title>Genome sequence of Desulfocucumis palustris strain NAW-5.</title>
        <authorList>
            <person name="Watanabe M."/>
            <person name="Kojima H."/>
            <person name="Fukui M."/>
        </authorList>
    </citation>
    <scope>NUCLEOTIDE SEQUENCE [LARGE SCALE GENOMIC DNA]</scope>
    <source>
        <strain evidence="3">NAW-5</strain>
    </source>
</reference>
<proteinExistence type="predicted"/>
<evidence type="ECO:0000313" key="2">
    <source>
        <dbReference type="EMBL" id="GBF35412.1"/>
    </source>
</evidence>
<keyword evidence="1" id="KW-0812">Transmembrane</keyword>
<keyword evidence="3" id="KW-1185">Reference proteome</keyword>
<sequence length="281" mass="29884">MGVLANLIWEGFVNVLAKLYNNLVTSLTGGMLNSMAAALQILDSTYVRNVIVDAQVIGGSLLTLKILYDTLYTYILRANGEPTDPGGLLFRVSMAAAVVGGAPWIARQVYSACTDLATEIAGSQAIDSSQLSPFVALTNPGVIITLVAIAGLVLWILILIQTGVRAVELAVLSITGSVMAVGLTSPDQGTFAAWWRELVVLSMSQVIQIFLVKGALSSLTLVSVGTVMQMFFFLGWLWVAYRTPAVLRQFAYSTGIGGAAAGTAQQAGYLLIMRRIFTRGV</sequence>
<keyword evidence="1" id="KW-0472">Membrane</keyword>
<protein>
    <submittedName>
        <fullName evidence="2">Membrane protein TraL</fullName>
    </submittedName>
</protein>
<feature type="transmembrane region" description="Helical" evidence="1">
    <location>
        <begin position="250"/>
        <end position="272"/>
    </location>
</feature>
<feature type="transmembrane region" description="Helical" evidence="1">
    <location>
        <begin position="191"/>
        <end position="212"/>
    </location>
</feature>
<organism evidence="2 3">
    <name type="scientific">Desulfocucumis palustris</name>
    <dbReference type="NCBI Taxonomy" id="1898651"/>
    <lineage>
        <taxon>Bacteria</taxon>
        <taxon>Bacillati</taxon>
        <taxon>Bacillota</taxon>
        <taxon>Clostridia</taxon>
        <taxon>Eubacteriales</taxon>
        <taxon>Desulfocucumaceae</taxon>
        <taxon>Desulfocucumis</taxon>
    </lineage>
</organism>
<dbReference type="OrthoDB" id="2565235at2"/>
<feature type="transmembrane region" description="Helical" evidence="1">
    <location>
        <begin position="167"/>
        <end position="185"/>
    </location>
</feature>
<dbReference type="RefSeq" id="WP_104373482.1">
    <property type="nucleotide sequence ID" value="NZ_BFAV01000162.1"/>
</dbReference>
<dbReference type="AlphaFoldDB" id="A0A2L2XH07"/>
<dbReference type="EMBL" id="BFAV01000162">
    <property type="protein sequence ID" value="GBF35412.1"/>
    <property type="molecule type" value="Genomic_DNA"/>
</dbReference>
<feature type="transmembrane region" description="Helical" evidence="1">
    <location>
        <begin position="141"/>
        <end position="160"/>
    </location>
</feature>